<feature type="transmembrane region" description="Helical" evidence="1">
    <location>
        <begin position="6"/>
        <end position="24"/>
    </location>
</feature>
<feature type="transmembrane region" description="Helical" evidence="1">
    <location>
        <begin position="329"/>
        <end position="349"/>
    </location>
</feature>
<feature type="transmembrane region" description="Helical" evidence="1">
    <location>
        <begin position="361"/>
        <end position="380"/>
    </location>
</feature>
<keyword evidence="1" id="KW-0472">Membrane</keyword>
<feature type="transmembrane region" description="Helical" evidence="1">
    <location>
        <begin position="150"/>
        <end position="169"/>
    </location>
</feature>
<proteinExistence type="predicted"/>
<accession>A0A0F8Y9A8</accession>
<feature type="transmembrane region" description="Helical" evidence="1">
    <location>
        <begin position="122"/>
        <end position="143"/>
    </location>
</feature>
<keyword evidence="1" id="KW-0812">Transmembrane</keyword>
<protein>
    <recommendedName>
        <fullName evidence="3">Glycosyltransferase RgtA/B/C/D-like domain-containing protein</fullName>
    </recommendedName>
</protein>
<evidence type="ECO:0000313" key="2">
    <source>
        <dbReference type="EMBL" id="KKK77982.1"/>
    </source>
</evidence>
<feature type="transmembrane region" description="Helical" evidence="1">
    <location>
        <begin position="175"/>
        <end position="205"/>
    </location>
</feature>
<feature type="non-terminal residue" evidence="2">
    <location>
        <position position="1"/>
    </location>
</feature>
<name>A0A0F8Y9A8_9ZZZZ</name>
<sequence length="397" mass="44701">LISDEIFLSLLLFLFLMSFYMLFYSTAPASRFIGEGHVKIEILNNLLDEGTIGLDGPSQAVPGRDGKYYTWHDFGQNIFVLPVFVFTRGILDAFAFFFANSVFTSLSALILFRLLMLAGYRPWASLSTSLVFGVATFAFFYAAKAPFEHPIANFFALGSFYFMARLYYGGSRKNILVAALLLGFGIITRADIILTTLPLLVLYAGSRGRSGREWKDLSLVVFVLLPFLVFILFYNYVRFENIFVTGYAMANKKETLFSLGNIPMGLAGFLVSPGRSIFVFSPVLVAALFYLKDFKRHVNKRFFQACVGMVSIYILFFSAFFAWDGEWCWGPRYILIVVPFMLMPLASFFESWDRRKALEKAAVIISVIVSALVQFLPAASNFVGGLAAKYVVYNEGY</sequence>
<dbReference type="EMBL" id="LAZR01054698">
    <property type="protein sequence ID" value="KKK77982.1"/>
    <property type="molecule type" value="Genomic_DNA"/>
</dbReference>
<comment type="caution">
    <text evidence="2">The sequence shown here is derived from an EMBL/GenBank/DDBJ whole genome shotgun (WGS) entry which is preliminary data.</text>
</comment>
<feature type="transmembrane region" description="Helical" evidence="1">
    <location>
        <begin position="217"/>
        <end position="237"/>
    </location>
</feature>
<gene>
    <name evidence="2" type="ORF">LCGC14_2848130</name>
</gene>
<organism evidence="2">
    <name type="scientific">marine sediment metagenome</name>
    <dbReference type="NCBI Taxonomy" id="412755"/>
    <lineage>
        <taxon>unclassified sequences</taxon>
        <taxon>metagenomes</taxon>
        <taxon>ecological metagenomes</taxon>
    </lineage>
</organism>
<evidence type="ECO:0008006" key="3">
    <source>
        <dbReference type="Google" id="ProtNLM"/>
    </source>
</evidence>
<feature type="non-terminal residue" evidence="2">
    <location>
        <position position="397"/>
    </location>
</feature>
<feature type="transmembrane region" description="Helical" evidence="1">
    <location>
        <begin position="266"/>
        <end position="290"/>
    </location>
</feature>
<keyword evidence="1" id="KW-1133">Transmembrane helix</keyword>
<reference evidence="2" key="1">
    <citation type="journal article" date="2015" name="Nature">
        <title>Complex archaea that bridge the gap between prokaryotes and eukaryotes.</title>
        <authorList>
            <person name="Spang A."/>
            <person name="Saw J.H."/>
            <person name="Jorgensen S.L."/>
            <person name="Zaremba-Niedzwiedzka K."/>
            <person name="Martijn J."/>
            <person name="Lind A.E."/>
            <person name="van Eijk R."/>
            <person name="Schleper C."/>
            <person name="Guy L."/>
            <person name="Ettema T.J."/>
        </authorList>
    </citation>
    <scope>NUCLEOTIDE SEQUENCE</scope>
</reference>
<feature type="transmembrane region" description="Helical" evidence="1">
    <location>
        <begin position="302"/>
        <end position="323"/>
    </location>
</feature>
<evidence type="ECO:0000256" key="1">
    <source>
        <dbReference type="SAM" id="Phobius"/>
    </source>
</evidence>
<dbReference type="AlphaFoldDB" id="A0A0F8Y9A8"/>
<feature type="transmembrane region" description="Helical" evidence="1">
    <location>
        <begin position="94"/>
        <end position="116"/>
    </location>
</feature>